<gene>
    <name evidence="2" type="ORF">LNKW23_26400</name>
</gene>
<dbReference type="EMBL" id="BSYI01000019">
    <property type="protein sequence ID" value="GMG83427.1"/>
    <property type="molecule type" value="Genomic_DNA"/>
</dbReference>
<sequence length="98" mass="10257">MDNLARGVAAAVLVLAMAGGAGAEEAHCKLYPKVDLLMNSHDLVGAGACKAACVETEGCTGWSYTPHTFNPKTGPGQCRLMAEVGEQAENDRDYCGRI</sequence>
<evidence type="ECO:0000256" key="1">
    <source>
        <dbReference type="SAM" id="SignalP"/>
    </source>
</evidence>
<dbReference type="RefSeq" id="WP_285672222.1">
    <property type="nucleotide sequence ID" value="NZ_BSYI01000019.1"/>
</dbReference>
<evidence type="ECO:0000313" key="2">
    <source>
        <dbReference type="EMBL" id="GMG83427.1"/>
    </source>
</evidence>
<evidence type="ECO:0000313" key="3">
    <source>
        <dbReference type="Proteomes" id="UP001239909"/>
    </source>
</evidence>
<keyword evidence="1" id="KW-0732">Signal</keyword>
<dbReference type="Gene3D" id="3.50.4.10">
    <property type="entry name" value="Hepatocyte Growth Factor"/>
    <property type="match status" value="1"/>
</dbReference>
<feature type="signal peptide" evidence="1">
    <location>
        <begin position="1"/>
        <end position="23"/>
    </location>
</feature>
<organism evidence="2 3">
    <name type="scientific">Paralimibaculum aggregatum</name>
    <dbReference type="NCBI Taxonomy" id="3036245"/>
    <lineage>
        <taxon>Bacteria</taxon>
        <taxon>Pseudomonadati</taxon>
        <taxon>Pseudomonadota</taxon>
        <taxon>Alphaproteobacteria</taxon>
        <taxon>Rhodobacterales</taxon>
        <taxon>Paracoccaceae</taxon>
        <taxon>Paralimibaculum</taxon>
    </lineage>
</organism>
<reference evidence="2 3" key="1">
    <citation type="submission" date="2023-04" db="EMBL/GenBank/DDBJ databases">
        <title>Marinoamorphus aggregata gen. nov., sp. Nov., isolate from tissue of brittle star Ophioplocus japonicus.</title>
        <authorList>
            <person name="Kawano K."/>
            <person name="Sawayama S."/>
            <person name="Nakagawa S."/>
        </authorList>
    </citation>
    <scope>NUCLEOTIDE SEQUENCE [LARGE SCALE GENOMIC DNA]</scope>
    <source>
        <strain evidence="2 3">NKW23</strain>
    </source>
</reference>
<name>A0ABQ6LKB6_9RHOB</name>
<proteinExistence type="predicted"/>
<dbReference type="Proteomes" id="UP001239909">
    <property type="component" value="Unassembled WGS sequence"/>
</dbReference>
<evidence type="ECO:0008006" key="4">
    <source>
        <dbReference type="Google" id="ProtNLM"/>
    </source>
</evidence>
<accession>A0ABQ6LKB6</accession>
<protein>
    <recommendedName>
        <fullName evidence="4">Apple domain-containing protein</fullName>
    </recommendedName>
</protein>
<feature type="chain" id="PRO_5046537599" description="Apple domain-containing protein" evidence="1">
    <location>
        <begin position="24"/>
        <end position="98"/>
    </location>
</feature>
<keyword evidence="3" id="KW-1185">Reference proteome</keyword>
<comment type="caution">
    <text evidence="2">The sequence shown here is derived from an EMBL/GenBank/DDBJ whole genome shotgun (WGS) entry which is preliminary data.</text>
</comment>